<dbReference type="AlphaFoldDB" id="A0A238J2J1"/>
<evidence type="ECO:0000313" key="8">
    <source>
        <dbReference type="Proteomes" id="UP000201838"/>
    </source>
</evidence>
<dbReference type="PROSITE" id="PS51123">
    <property type="entry name" value="OMPA_2"/>
    <property type="match status" value="1"/>
</dbReference>
<keyword evidence="8" id="KW-1185">Reference proteome</keyword>
<feature type="compositionally biased region" description="Gly residues" evidence="5">
    <location>
        <begin position="261"/>
        <end position="270"/>
    </location>
</feature>
<keyword evidence="3" id="KW-0998">Cell outer membrane</keyword>
<dbReference type="PROSITE" id="PS51257">
    <property type="entry name" value="PROKAR_LIPOPROTEIN"/>
    <property type="match status" value="1"/>
</dbReference>
<dbReference type="InterPro" id="IPR050330">
    <property type="entry name" value="Bact_OuterMem_StrucFunc"/>
</dbReference>
<dbReference type="EMBL" id="FXXQ01000007">
    <property type="protein sequence ID" value="SMX24114.1"/>
    <property type="molecule type" value="Genomic_DNA"/>
</dbReference>
<protein>
    <submittedName>
        <fullName evidence="7">Outer membrane protein P6</fullName>
    </submittedName>
</protein>
<dbReference type="SUPFAM" id="SSF103088">
    <property type="entry name" value="OmpA-like"/>
    <property type="match status" value="1"/>
</dbReference>
<dbReference type="InterPro" id="IPR006665">
    <property type="entry name" value="OmpA-like"/>
</dbReference>
<feature type="compositionally biased region" description="Pro residues" evidence="5">
    <location>
        <begin position="202"/>
        <end position="228"/>
    </location>
</feature>
<gene>
    <name evidence="7" type="primary">pal_1</name>
    <name evidence="7" type="ORF">BOA8489_02231</name>
</gene>
<dbReference type="PANTHER" id="PTHR30329">
    <property type="entry name" value="STATOR ELEMENT OF FLAGELLAR MOTOR COMPLEX"/>
    <property type="match status" value="1"/>
</dbReference>
<feature type="domain" description="OmpA-like" evidence="6">
    <location>
        <begin position="46"/>
        <end position="162"/>
    </location>
</feature>
<evidence type="ECO:0000256" key="2">
    <source>
        <dbReference type="ARBA" id="ARBA00023136"/>
    </source>
</evidence>
<evidence type="ECO:0000256" key="5">
    <source>
        <dbReference type="SAM" id="MobiDB-lite"/>
    </source>
</evidence>
<reference evidence="7 8" key="1">
    <citation type="submission" date="2017-05" db="EMBL/GenBank/DDBJ databases">
        <authorList>
            <person name="Song R."/>
            <person name="Chenine A.L."/>
            <person name="Ruprecht R.M."/>
        </authorList>
    </citation>
    <scope>NUCLEOTIDE SEQUENCE [LARGE SCALE GENOMIC DNA]</scope>
    <source>
        <strain evidence="7 8">CECT 8489</strain>
    </source>
</reference>
<feature type="compositionally biased region" description="Low complexity" evidence="5">
    <location>
        <begin position="232"/>
        <end position="248"/>
    </location>
</feature>
<dbReference type="CDD" id="cd07185">
    <property type="entry name" value="OmpA_C-like"/>
    <property type="match status" value="1"/>
</dbReference>
<evidence type="ECO:0000256" key="1">
    <source>
        <dbReference type="ARBA" id="ARBA00004442"/>
    </source>
</evidence>
<proteinExistence type="predicted"/>
<dbReference type="Proteomes" id="UP000201838">
    <property type="component" value="Unassembled WGS sequence"/>
</dbReference>
<dbReference type="Gene3D" id="3.30.1330.60">
    <property type="entry name" value="OmpA-like domain"/>
    <property type="match status" value="1"/>
</dbReference>
<comment type="subcellular location">
    <subcellularLocation>
        <location evidence="1">Cell outer membrane</location>
    </subcellularLocation>
</comment>
<dbReference type="PRINTS" id="PR01021">
    <property type="entry name" value="OMPADOMAIN"/>
</dbReference>
<feature type="region of interest" description="Disordered" evidence="5">
    <location>
        <begin position="173"/>
        <end position="283"/>
    </location>
</feature>
<accession>A0A238J2J1</accession>
<evidence type="ECO:0000256" key="3">
    <source>
        <dbReference type="ARBA" id="ARBA00023237"/>
    </source>
</evidence>
<evidence type="ECO:0000259" key="6">
    <source>
        <dbReference type="PROSITE" id="PS51123"/>
    </source>
</evidence>
<dbReference type="Pfam" id="PF00691">
    <property type="entry name" value="OmpA"/>
    <property type="match status" value="1"/>
</dbReference>
<dbReference type="InterPro" id="IPR006664">
    <property type="entry name" value="OMP_bac"/>
</dbReference>
<evidence type="ECO:0000256" key="4">
    <source>
        <dbReference type="PROSITE-ProRule" id="PRU00473"/>
    </source>
</evidence>
<dbReference type="GO" id="GO:0009279">
    <property type="term" value="C:cell outer membrane"/>
    <property type="evidence" value="ECO:0007669"/>
    <property type="project" value="UniProtKB-SubCell"/>
</dbReference>
<name>A0A238J2J1_9RHOB</name>
<organism evidence="7 8">
    <name type="scientific">Boseongicola aestuarii</name>
    <dbReference type="NCBI Taxonomy" id="1470561"/>
    <lineage>
        <taxon>Bacteria</taxon>
        <taxon>Pseudomonadati</taxon>
        <taxon>Pseudomonadota</taxon>
        <taxon>Alphaproteobacteria</taxon>
        <taxon>Rhodobacterales</taxon>
        <taxon>Paracoccaceae</taxon>
        <taxon>Boseongicola</taxon>
    </lineage>
</organism>
<feature type="compositionally biased region" description="Low complexity" evidence="5">
    <location>
        <begin position="180"/>
        <end position="201"/>
    </location>
</feature>
<dbReference type="InterPro" id="IPR036737">
    <property type="entry name" value="OmpA-like_sf"/>
</dbReference>
<dbReference type="RefSeq" id="WP_217897949.1">
    <property type="nucleotide sequence ID" value="NZ_FXXQ01000007.1"/>
</dbReference>
<keyword evidence="2 4" id="KW-0472">Membrane</keyword>
<dbReference type="PANTHER" id="PTHR30329:SF21">
    <property type="entry name" value="LIPOPROTEIN YIAD-RELATED"/>
    <property type="match status" value="1"/>
</dbReference>
<evidence type="ECO:0000313" key="7">
    <source>
        <dbReference type="EMBL" id="SMX24114.1"/>
    </source>
</evidence>
<sequence length="283" mass="29172">MYGYPARIISVILTAAALTGCGSPSEITRSASVLQVPQAESLSVVARQFQNDAPHTIYFGFDEDTLDAEAMARLDAQAAWIIDNANVKFRVYGHADRVGSAEYNIDLGLRRATTAVAYLVAKGISQDRLEAMVSLGEDAPAIETQNRERANRRVVTEVFGFVTPVPTNVARNGITTVSIGDPVPTGTPVPTGGPDSNDPTPTTGPAPTGPTPTGPTPTGPTPSGPTDPEPSDPTSSDPTPSDPSPKGKASSKKGKNPNSGRGNGAEGGDPGNSDGHNNGGDLD</sequence>